<protein>
    <submittedName>
        <fullName evidence="7">Golgin candidate 4 isoform X1</fullName>
    </submittedName>
</protein>
<evidence type="ECO:0000313" key="7">
    <source>
        <dbReference type="RefSeq" id="XP_010924773.1"/>
    </source>
</evidence>
<feature type="region of interest" description="Disordered" evidence="5">
    <location>
        <begin position="702"/>
        <end position="748"/>
    </location>
</feature>
<evidence type="ECO:0000256" key="4">
    <source>
        <dbReference type="SAM" id="Coils"/>
    </source>
</evidence>
<accession>A0A6I9RKS7</accession>
<dbReference type="GO" id="GO:0006888">
    <property type="term" value="P:endoplasmic reticulum to Golgi vesicle-mediated transport"/>
    <property type="evidence" value="ECO:0007669"/>
    <property type="project" value="TreeGrafter"/>
</dbReference>
<feature type="region of interest" description="Disordered" evidence="5">
    <location>
        <begin position="28"/>
        <end position="70"/>
    </location>
</feature>
<feature type="region of interest" description="Disordered" evidence="5">
    <location>
        <begin position="355"/>
        <end position="381"/>
    </location>
</feature>
<evidence type="ECO:0000313" key="6">
    <source>
        <dbReference type="Proteomes" id="UP000504607"/>
    </source>
</evidence>
<dbReference type="GeneID" id="105047525"/>
<feature type="compositionally biased region" description="Polar residues" evidence="5">
    <location>
        <begin position="139"/>
        <end position="149"/>
    </location>
</feature>
<dbReference type="PANTHER" id="PTHR18921">
    <property type="entry name" value="MYOSIN HEAVY CHAIN - RELATED"/>
    <property type="match status" value="1"/>
</dbReference>
<evidence type="ECO:0000256" key="3">
    <source>
        <dbReference type="ARBA" id="ARBA00023054"/>
    </source>
</evidence>
<keyword evidence="2" id="KW-0333">Golgi apparatus</keyword>
<dbReference type="InParanoid" id="A0A6I9RKS7"/>
<gene>
    <name evidence="7" type="primary">LOC105047525</name>
</gene>
<dbReference type="GO" id="GO:0031267">
    <property type="term" value="F:small GTPase binding"/>
    <property type="evidence" value="ECO:0007669"/>
    <property type="project" value="TreeGrafter"/>
</dbReference>
<feature type="region of interest" description="Disordered" evidence="5">
    <location>
        <begin position="136"/>
        <end position="182"/>
    </location>
</feature>
<feature type="compositionally biased region" description="Low complexity" evidence="5">
    <location>
        <begin position="708"/>
        <end position="730"/>
    </location>
</feature>
<feature type="compositionally biased region" description="Polar residues" evidence="5">
    <location>
        <begin position="368"/>
        <end position="381"/>
    </location>
</feature>
<dbReference type="PANTHER" id="PTHR18921:SF2">
    <property type="entry name" value="THYROID RECEPTOR-INTERACTING PROTEIN 11"/>
    <property type="match status" value="1"/>
</dbReference>
<dbReference type="GO" id="GO:0005794">
    <property type="term" value="C:Golgi apparatus"/>
    <property type="evidence" value="ECO:0007669"/>
    <property type="project" value="UniProtKB-SubCell"/>
</dbReference>
<evidence type="ECO:0000256" key="1">
    <source>
        <dbReference type="ARBA" id="ARBA00004555"/>
    </source>
</evidence>
<keyword evidence="6" id="KW-1185">Reference proteome</keyword>
<dbReference type="RefSeq" id="XP_010924773.1">
    <property type="nucleotide sequence ID" value="XM_010926471.3"/>
</dbReference>
<feature type="coiled-coil region" evidence="4">
    <location>
        <begin position="542"/>
        <end position="590"/>
    </location>
</feature>
<dbReference type="OrthoDB" id="71227at2759"/>
<evidence type="ECO:0000256" key="2">
    <source>
        <dbReference type="ARBA" id="ARBA00023034"/>
    </source>
</evidence>
<keyword evidence="3 4" id="KW-0175">Coiled coil</keyword>
<evidence type="ECO:0000256" key="5">
    <source>
        <dbReference type="SAM" id="MobiDB-lite"/>
    </source>
</evidence>
<dbReference type="Proteomes" id="UP000504607">
    <property type="component" value="Chromosome 6"/>
</dbReference>
<feature type="coiled-coil region" evidence="4">
    <location>
        <begin position="229"/>
        <end position="349"/>
    </location>
</feature>
<comment type="subcellular location">
    <subcellularLocation>
        <location evidence="1">Golgi apparatus</location>
    </subcellularLocation>
</comment>
<proteinExistence type="predicted"/>
<reference evidence="7" key="1">
    <citation type="submission" date="2025-08" db="UniProtKB">
        <authorList>
            <consortium name="RefSeq"/>
        </authorList>
    </citation>
    <scope>IDENTIFICATION</scope>
</reference>
<feature type="coiled-coil region" evidence="4">
    <location>
        <begin position="74"/>
        <end position="122"/>
    </location>
</feature>
<dbReference type="KEGG" id="egu:105047525"/>
<dbReference type="AlphaFoldDB" id="A0A6I9RKS7"/>
<organism evidence="6 7">
    <name type="scientific">Elaeis guineensis var. tenera</name>
    <name type="common">Oil palm</name>
    <dbReference type="NCBI Taxonomy" id="51953"/>
    <lineage>
        <taxon>Eukaryota</taxon>
        <taxon>Viridiplantae</taxon>
        <taxon>Streptophyta</taxon>
        <taxon>Embryophyta</taxon>
        <taxon>Tracheophyta</taxon>
        <taxon>Spermatophyta</taxon>
        <taxon>Magnoliopsida</taxon>
        <taxon>Liliopsida</taxon>
        <taxon>Arecaceae</taxon>
        <taxon>Arecoideae</taxon>
        <taxon>Cocoseae</taxon>
        <taxon>Elaeidinae</taxon>
        <taxon>Elaeis</taxon>
    </lineage>
</organism>
<dbReference type="GO" id="GO:0007030">
    <property type="term" value="P:Golgi organization"/>
    <property type="evidence" value="ECO:0007669"/>
    <property type="project" value="TreeGrafter"/>
</dbReference>
<sequence>MRNSIAAYKESLSRIASEVLDDEEELEITQRRGAMGKDLPASGRRFSRRRSARFTPPTGSPVANGTDSEPHDEIAKYEADIQKLQASEAEIKALSFNYAAMLKEKEEQLSKLHEENGLLRRNLEAKNALGHTLKDESLKTLSNSSNVLKNTADKSPVRQQRHTAQENSHSPRNHATKDDVSKQDGYCNGVMQPNQFDAMQEKRELKFAKSQGRRKEHPLEENRSLPAIQASLESEIKQLRSQLDNEHENAAIMKQKLQEEHQLNESSLRELHDLKMDKEKILIEMKELHKELNEKISELRQLQAELSMSDVREESNESPESLKNVIRTLEKENAKLKVEKNELEANLQLCMTSASEKNDADDLDSQNRKSSTSHEVTEEMSLSTKKLEGALKDTCKERDIALHELARLKQHLLEKELEDSDKMDEDSKIIEELRANCEYQRAQILQFEKVLKQETAKKEEIKKIKSDELHKSNQMINDLQQKLANCMSTVQSKDLELLKLQTALGQYYAESEAKERLGRDLAMAKEESTKLSEFLKVANQGLEMSNREKEEMAAKLMQAERMLSESKCSIQKLEEDNSKLRCALEQSMTRLNRMSLDSDNYVDRRIVIKLLVTYFQRNHSKEVLDLMVRMLGFSEEEKQRIGFAQHSAGKGVVRGVLGLPGCLVGGIFGGSSPKASSRIPSENQSFADMWVDFLLKESEERERRESSEAAGVSSSVQDRSTSSTTMQSTTEHGTKLPSTSIASCFPTVPVTSPPKQDQLFERSDAEFATIPLTPSVYPCERSSFSRLPQDTVIGNAHWR</sequence>
<name>A0A6I9RKS7_ELAGV</name>